<organism evidence="2">
    <name type="scientific">Ornithodoros coriaceus</name>
    <name type="common">Soft tick</name>
    <name type="synonym">Argasid tick</name>
    <dbReference type="NCBI Taxonomy" id="92741"/>
    <lineage>
        <taxon>Eukaryota</taxon>
        <taxon>Metazoa</taxon>
        <taxon>Ecdysozoa</taxon>
        <taxon>Arthropoda</taxon>
        <taxon>Chelicerata</taxon>
        <taxon>Arachnida</taxon>
        <taxon>Acari</taxon>
        <taxon>Parasitiformes</taxon>
        <taxon>Ixodida</taxon>
        <taxon>Ixodoidea</taxon>
        <taxon>Argasidae</taxon>
        <taxon>Ornithodorinae</taxon>
        <taxon>Ornithodoros</taxon>
    </lineage>
</organism>
<reference evidence="2" key="2">
    <citation type="submission" date="2008-03" db="EMBL/GenBank/DDBJ databases">
        <authorList>
            <person name="Li K.S."/>
            <person name="Guan Y."/>
            <person name="Wang J."/>
            <person name="Smith G.J.D."/>
            <person name="Xu K.M."/>
            <person name="Duan L."/>
            <person name="Rahardjo A.P."/>
            <person name="Puthavathana P."/>
            <person name="Buranathai C."/>
            <person name="Nguyen T.D."/>
            <person name="Estoepangestie A.T.S."/>
            <person name="Chaisingh A."/>
            <person name="Auewarakul P."/>
            <person name="Long H.T."/>
            <person name="Hanh N.T.H."/>
            <person name="Lim W."/>
            <person name="Webby R.J."/>
            <person name="Poon L.L.M."/>
            <person name="Chen H."/>
            <person name="Shortridge K.F."/>
            <person name="Yuen K.Y."/>
            <person name="Webster R.G."/>
            <person name="Peiris J.S.M."/>
        </authorList>
    </citation>
    <scope>NUCLEOTIDE SEQUENCE</scope>
    <source>
        <tissue evidence="2">Salivary glands</tissue>
    </source>
</reference>
<sequence>MKGFLLVVAVAAVLLLASAHHLDLCAKSDEELIVQLQCQRSLATALFQSRLDQVNRQLQCDTDLCTVRKLCAEPDFVSALRMYFNDAEIEELHQLANRCDVNAHHDMA</sequence>
<keyword evidence="1" id="KW-0732">Signal</keyword>
<accession>B2D294</accession>
<feature type="signal peptide" evidence="1">
    <location>
        <begin position="1"/>
        <end position="19"/>
    </location>
</feature>
<evidence type="ECO:0000313" key="2">
    <source>
        <dbReference type="EMBL" id="ACB70335.1"/>
    </source>
</evidence>
<name>B2D294_ORNCO</name>
<dbReference type="AlphaFoldDB" id="B2D294"/>
<proteinExistence type="evidence at transcript level"/>
<protein>
    <submittedName>
        <fullName evidence="2">Hebreain-like protein</fullName>
    </submittedName>
</protein>
<dbReference type="Gene3D" id="1.10.150.440">
    <property type="match status" value="1"/>
</dbReference>
<evidence type="ECO:0000256" key="1">
    <source>
        <dbReference type="SAM" id="SignalP"/>
    </source>
</evidence>
<reference evidence="2" key="1">
    <citation type="journal article" date="2008" name="J. Proteomics">
        <title>An insight into the salivary transcriptome and proteome of the soft tick and vector of epizootic bovine abortion, Ornithodoros coriaceus.</title>
        <authorList>
            <person name="Francischetti I.M."/>
            <person name="Meng Z."/>
            <person name="Mans B.J."/>
            <person name="Gudderra N."/>
            <person name="Hall M."/>
            <person name="Veenstra T.D."/>
            <person name="Pham V.M."/>
            <person name="Kotsyfakis M."/>
            <person name="Ribeiro J.M."/>
        </authorList>
    </citation>
    <scope>NUCLEOTIDE SEQUENCE</scope>
    <source>
        <tissue evidence="2">Salivary glands</tissue>
    </source>
</reference>
<dbReference type="EMBL" id="EU574828">
    <property type="protein sequence ID" value="ACB70335.1"/>
    <property type="molecule type" value="mRNA"/>
</dbReference>
<feature type="chain" id="PRO_5002777027" evidence="1">
    <location>
        <begin position="20"/>
        <end position="108"/>
    </location>
</feature>